<dbReference type="PANTHER" id="PTHR46190:SF1">
    <property type="entry name" value="SI:CH211-201H21.5"/>
    <property type="match status" value="1"/>
</dbReference>
<dbReference type="Proteomes" id="UP000241434">
    <property type="component" value="Unassembled WGS sequence"/>
</dbReference>
<dbReference type="SUPFAM" id="SSF53590">
    <property type="entry name" value="Nucleoside hydrolase"/>
    <property type="match status" value="1"/>
</dbReference>
<evidence type="ECO:0000313" key="2">
    <source>
        <dbReference type="EMBL" id="PSJ30929.1"/>
    </source>
</evidence>
<dbReference type="RefSeq" id="WP_106777424.1">
    <property type="nucleotide sequence ID" value="NZ_JYGE01000007.1"/>
</dbReference>
<dbReference type="GO" id="GO:0016799">
    <property type="term" value="F:hydrolase activity, hydrolyzing N-glycosyl compounds"/>
    <property type="evidence" value="ECO:0007669"/>
    <property type="project" value="InterPro"/>
</dbReference>
<dbReference type="Gene3D" id="3.90.245.10">
    <property type="entry name" value="Ribonucleoside hydrolase-like"/>
    <property type="match status" value="1"/>
</dbReference>
<dbReference type="EMBL" id="JYGE01000007">
    <property type="protein sequence ID" value="PSJ30929.1"/>
    <property type="molecule type" value="Genomic_DNA"/>
</dbReference>
<name>A0A2P7PYZ4_9FIRM</name>
<reference evidence="2" key="1">
    <citation type="thesis" date="2015" institute="Rutgers" country="The State University of New Jersey, 14 College Farm Rd., New Brunswick, NJ, USA">
        <title>Ammonia toxicity in bacteria and its implications for treatment of and resource recovery from highly nitrogenous organic wastes.</title>
        <authorList>
            <person name="Luther A.K."/>
        </authorList>
    </citation>
    <scope>NUCLEOTIDE SEQUENCE</scope>
    <source>
        <strain evidence="2">RT-10B</strain>
    </source>
</reference>
<evidence type="ECO:0000259" key="1">
    <source>
        <dbReference type="Pfam" id="PF01156"/>
    </source>
</evidence>
<dbReference type="Pfam" id="PF01156">
    <property type="entry name" value="IU_nuc_hydro"/>
    <property type="match status" value="1"/>
</dbReference>
<dbReference type="AlphaFoldDB" id="A0A2P7PYZ4"/>
<sequence length="333" mass="37886">MKKVIFDCDNTMGIDNRDIDDGLALLYLINNPDVELLGVTCTYGNEKLDYVYNQTLDLVKEIGADINVYKGRGGYTMHDYYASKYENNTNMEKEEVKKNDAANFIVSMVNKYPGEVDILATGSMQNLLDAGIIDTSVIAHTRQVVLMGGITEALKFGDKTMKELNFSVCPEGAFEVLTQYSNVSVLTGNNCMDVEFSFDELNDLKNKFAVKNHNLKNEFLIKKIEKWMNEFKNEYNQDSIVLWDVIAAIYLTNPELFDEQFVGIKSKLSDFNNGFINIAERRIENKRITSEDIFKMIETQENSFEELRSNVINIPTAIDSAIINKKMIEVVHG</sequence>
<dbReference type="PANTHER" id="PTHR46190">
    <property type="entry name" value="SI:CH211-201H21.5-RELATED"/>
    <property type="match status" value="1"/>
</dbReference>
<gene>
    <name evidence="2" type="ORF">UF10_08730</name>
</gene>
<evidence type="ECO:0000313" key="3">
    <source>
        <dbReference type="Proteomes" id="UP000241434"/>
    </source>
</evidence>
<comment type="caution">
    <text evidence="2">The sequence shown here is derived from an EMBL/GenBank/DDBJ whole genome shotgun (WGS) entry which is preliminary data.</text>
</comment>
<proteinExistence type="predicted"/>
<dbReference type="OrthoDB" id="9797882at2"/>
<dbReference type="InterPro" id="IPR052775">
    <property type="entry name" value="IUN_hydrolase"/>
</dbReference>
<accession>A0A2P7PYZ4</accession>
<dbReference type="InterPro" id="IPR001910">
    <property type="entry name" value="Inosine/uridine_hydrolase_dom"/>
</dbReference>
<dbReference type="InterPro" id="IPR036452">
    <property type="entry name" value="Ribo_hydro-like"/>
</dbReference>
<feature type="domain" description="Inosine/uridine-preferring nucleoside hydrolase" evidence="1">
    <location>
        <begin position="4"/>
        <end position="264"/>
    </location>
</feature>
<protein>
    <recommendedName>
        <fullName evidence="1">Inosine/uridine-preferring nucleoside hydrolase domain-containing protein</fullName>
    </recommendedName>
</protein>
<keyword evidence="3" id="KW-1185">Reference proteome</keyword>
<organism evidence="2 3">
    <name type="scientific">Peptostreptococcus russellii</name>
    <dbReference type="NCBI Taxonomy" id="215200"/>
    <lineage>
        <taxon>Bacteria</taxon>
        <taxon>Bacillati</taxon>
        <taxon>Bacillota</taxon>
        <taxon>Clostridia</taxon>
        <taxon>Peptostreptococcales</taxon>
        <taxon>Peptostreptococcaceae</taxon>
        <taxon>Peptostreptococcus</taxon>
    </lineage>
</organism>